<dbReference type="Gene3D" id="3.20.20.140">
    <property type="entry name" value="Metal-dependent hydrolases"/>
    <property type="match status" value="1"/>
</dbReference>
<evidence type="ECO:0000313" key="1">
    <source>
        <dbReference type="EMBL" id="EQD46034.1"/>
    </source>
</evidence>
<organism evidence="1">
    <name type="scientific">mine drainage metagenome</name>
    <dbReference type="NCBI Taxonomy" id="410659"/>
    <lineage>
        <taxon>unclassified sequences</taxon>
        <taxon>metagenomes</taxon>
        <taxon>ecological metagenomes</taxon>
    </lineage>
</organism>
<dbReference type="InterPro" id="IPR032466">
    <property type="entry name" value="Metal_Hydrolase"/>
</dbReference>
<dbReference type="GO" id="GO:0005829">
    <property type="term" value="C:cytosol"/>
    <property type="evidence" value="ECO:0007669"/>
    <property type="project" value="TreeGrafter"/>
</dbReference>
<dbReference type="SUPFAM" id="SSF51338">
    <property type="entry name" value="Composite domain of metallo-dependent hydrolases"/>
    <property type="match status" value="1"/>
</dbReference>
<dbReference type="SUPFAM" id="SSF51556">
    <property type="entry name" value="Metallo-dependent hydrolases"/>
    <property type="match status" value="1"/>
</dbReference>
<reference evidence="1" key="1">
    <citation type="submission" date="2013-08" db="EMBL/GenBank/DDBJ databases">
        <authorList>
            <person name="Mendez C."/>
            <person name="Richter M."/>
            <person name="Ferrer M."/>
            <person name="Sanchez J."/>
        </authorList>
    </citation>
    <scope>NUCLEOTIDE SEQUENCE</scope>
</reference>
<name>T1AZG6_9ZZZZ</name>
<feature type="non-terminal residue" evidence="1">
    <location>
        <position position="171"/>
    </location>
</feature>
<comment type="caution">
    <text evidence="1">The sequence shown here is derived from an EMBL/GenBank/DDBJ whole genome shotgun (WGS) entry which is preliminary data.</text>
</comment>
<dbReference type="InterPro" id="IPR011059">
    <property type="entry name" value="Metal-dep_hydrolase_composite"/>
</dbReference>
<dbReference type="PANTHER" id="PTHR11647">
    <property type="entry name" value="HYDRANTOINASE/DIHYDROPYRIMIDINASE FAMILY MEMBER"/>
    <property type="match status" value="1"/>
</dbReference>
<dbReference type="GO" id="GO:0016812">
    <property type="term" value="F:hydrolase activity, acting on carbon-nitrogen (but not peptide) bonds, in cyclic amides"/>
    <property type="evidence" value="ECO:0007669"/>
    <property type="project" value="TreeGrafter"/>
</dbReference>
<accession>T1AZG6</accession>
<dbReference type="InterPro" id="IPR050378">
    <property type="entry name" value="Metallo-dep_Hydrolases_sf"/>
</dbReference>
<dbReference type="AlphaFoldDB" id="T1AZG6"/>
<protein>
    <submittedName>
        <fullName evidence="1">Hydantoinase</fullName>
    </submittedName>
</protein>
<dbReference type="PANTHER" id="PTHR11647:SF1">
    <property type="entry name" value="COLLAPSIN RESPONSE MEDIATOR PROTEIN"/>
    <property type="match status" value="1"/>
</dbReference>
<sequence>MSELVLRNARLVFPHRGVVEGEVGISDGRIDAVGKEVGPGDRVLDVKGAFVGPGIVDPHTHVGIYRPAGEDAQTETASAARGGVTTVVTYWRVGEPYTPGLLPYSEGLPRFLSAVEGRMGCDYAVNLGMLTRAHLAEVPSLVREKGITTLKYFAHYEGRADIGRDLDAGYF</sequence>
<proteinExistence type="predicted"/>
<reference evidence="1" key="2">
    <citation type="journal article" date="2014" name="ISME J.">
        <title>Microbial stratification in low pH oxic and suboxic macroscopic growths along an acid mine drainage.</title>
        <authorList>
            <person name="Mendez-Garcia C."/>
            <person name="Mesa V."/>
            <person name="Sprenger R.R."/>
            <person name="Richter M."/>
            <person name="Diez M.S."/>
            <person name="Solano J."/>
            <person name="Bargiela R."/>
            <person name="Golyshina O.V."/>
            <person name="Manteca A."/>
            <person name="Ramos J.L."/>
            <person name="Gallego J.R."/>
            <person name="Llorente I."/>
            <person name="Martins Dos Santos V.A."/>
            <person name="Jensen O.N."/>
            <person name="Pelaez A.I."/>
            <person name="Sanchez J."/>
            <person name="Ferrer M."/>
        </authorList>
    </citation>
    <scope>NUCLEOTIDE SEQUENCE</scope>
</reference>
<dbReference type="EMBL" id="AUZY01008385">
    <property type="protein sequence ID" value="EQD46034.1"/>
    <property type="molecule type" value="Genomic_DNA"/>
</dbReference>
<gene>
    <name evidence="1" type="ORF">B1B_12770</name>
</gene>